<evidence type="ECO:0000256" key="1">
    <source>
        <dbReference type="ARBA" id="ARBA00022729"/>
    </source>
</evidence>
<gene>
    <name evidence="7" type="ORF">FA15DRAFT_667779</name>
</gene>
<evidence type="ECO:0000259" key="5">
    <source>
        <dbReference type="Pfam" id="PF07250"/>
    </source>
</evidence>
<dbReference type="AlphaFoldDB" id="A0A5C3L0A7"/>
<dbReference type="PANTHER" id="PTHR32208">
    <property type="entry name" value="SECRETED PROTEIN-RELATED"/>
    <property type="match status" value="1"/>
</dbReference>
<dbReference type="CDD" id="cd02851">
    <property type="entry name" value="E_set_GO_C"/>
    <property type="match status" value="1"/>
</dbReference>
<feature type="signal peptide" evidence="4">
    <location>
        <begin position="1"/>
        <end position="26"/>
    </location>
</feature>
<keyword evidence="3" id="KW-1133">Transmembrane helix</keyword>
<feature type="region of interest" description="Disordered" evidence="2">
    <location>
        <begin position="606"/>
        <end position="627"/>
    </location>
</feature>
<dbReference type="EMBL" id="ML210178">
    <property type="protein sequence ID" value="TFK26100.1"/>
    <property type="molecule type" value="Genomic_DNA"/>
</dbReference>
<keyword evidence="3" id="KW-0472">Membrane</keyword>
<organism evidence="7 8">
    <name type="scientific">Coprinopsis marcescibilis</name>
    <name type="common">Agaric fungus</name>
    <name type="synonym">Psathyrella marcescibilis</name>
    <dbReference type="NCBI Taxonomy" id="230819"/>
    <lineage>
        <taxon>Eukaryota</taxon>
        <taxon>Fungi</taxon>
        <taxon>Dikarya</taxon>
        <taxon>Basidiomycota</taxon>
        <taxon>Agaricomycotina</taxon>
        <taxon>Agaricomycetes</taxon>
        <taxon>Agaricomycetidae</taxon>
        <taxon>Agaricales</taxon>
        <taxon>Agaricineae</taxon>
        <taxon>Psathyrellaceae</taxon>
        <taxon>Coprinopsis</taxon>
    </lineage>
</organism>
<dbReference type="Proteomes" id="UP000307440">
    <property type="component" value="Unassembled WGS sequence"/>
</dbReference>
<proteinExistence type="predicted"/>
<keyword evidence="8" id="KW-1185">Reference proteome</keyword>
<name>A0A5C3L0A7_COPMA</name>
<sequence length="654" mass="69831">MSRTTLSRRLVALQSLLLLLATNVSAQATVDTPGQPSRTGVPGGFEIVGESFVSAMMIFLGTEDKVLFVDKVENNPTQINNHPAWASEWAVGTGEQRAMDIVTNSFCAGGNVLGNGTWLNVGGNLGVTFASMPHEDQTGQSGPYFNADGRTAIRMLDPCDDSTCEWSTSPVPTSERWYPTLETLQDGSIIILGGSIDGGFVNNIERDNPTYQFFPPRPNGDDPNPNIRAAILADTLPANLYPLTWLLPDGRLLVQSNWATAILNYETNEEERLDDIPDAVRVYPASAASILLPLRAKDGYKATILFCGGTNAQTERWGSGDFIPVTFDASPSCVKITPLESRSYEPEDPLPQARVMVNMIYLPTGKILTINGASKGTAGYGNDTWALGHSYADEPQYTPLIYDPDAPAGSKFTSEGLSASEVARMYHSVAVLLPDGSVMVSGSNPNPDVIREGPYPTEYRTEIWYPTWYRERRPQPRGLLAQLSYGGPSFDITLDSEDLFGDVENVKSVQVNVVRPGFSTHNMNMGQRFLELETSYTAYAANKSATIHVAQMPPNAALFPPGPALVFVVVDGVPSVGKMIMVGSGQIGEQPVAQAARLTAATVVPAEGGNGSNNGSNNGGNNGNGGNKGNGAGRLGMGVGVLVGAVGLLFGALW</sequence>
<dbReference type="InterPro" id="IPR013783">
    <property type="entry name" value="Ig-like_fold"/>
</dbReference>
<evidence type="ECO:0000259" key="6">
    <source>
        <dbReference type="Pfam" id="PF09118"/>
    </source>
</evidence>
<dbReference type="STRING" id="230819.A0A5C3L0A7"/>
<accession>A0A5C3L0A7</accession>
<evidence type="ECO:0000313" key="7">
    <source>
        <dbReference type="EMBL" id="TFK26100.1"/>
    </source>
</evidence>
<reference evidence="7 8" key="1">
    <citation type="journal article" date="2019" name="Nat. Ecol. Evol.">
        <title>Megaphylogeny resolves global patterns of mushroom evolution.</title>
        <authorList>
            <person name="Varga T."/>
            <person name="Krizsan K."/>
            <person name="Foldi C."/>
            <person name="Dima B."/>
            <person name="Sanchez-Garcia M."/>
            <person name="Sanchez-Ramirez S."/>
            <person name="Szollosi G.J."/>
            <person name="Szarkandi J.G."/>
            <person name="Papp V."/>
            <person name="Albert L."/>
            <person name="Andreopoulos W."/>
            <person name="Angelini C."/>
            <person name="Antonin V."/>
            <person name="Barry K.W."/>
            <person name="Bougher N.L."/>
            <person name="Buchanan P."/>
            <person name="Buyck B."/>
            <person name="Bense V."/>
            <person name="Catcheside P."/>
            <person name="Chovatia M."/>
            <person name="Cooper J."/>
            <person name="Damon W."/>
            <person name="Desjardin D."/>
            <person name="Finy P."/>
            <person name="Geml J."/>
            <person name="Haridas S."/>
            <person name="Hughes K."/>
            <person name="Justo A."/>
            <person name="Karasinski D."/>
            <person name="Kautmanova I."/>
            <person name="Kiss B."/>
            <person name="Kocsube S."/>
            <person name="Kotiranta H."/>
            <person name="LaButti K.M."/>
            <person name="Lechner B.E."/>
            <person name="Liimatainen K."/>
            <person name="Lipzen A."/>
            <person name="Lukacs Z."/>
            <person name="Mihaltcheva S."/>
            <person name="Morgado L.N."/>
            <person name="Niskanen T."/>
            <person name="Noordeloos M.E."/>
            <person name="Ohm R.A."/>
            <person name="Ortiz-Santana B."/>
            <person name="Ovrebo C."/>
            <person name="Racz N."/>
            <person name="Riley R."/>
            <person name="Savchenko A."/>
            <person name="Shiryaev A."/>
            <person name="Soop K."/>
            <person name="Spirin V."/>
            <person name="Szebenyi C."/>
            <person name="Tomsovsky M."/>
            <person name="Tulloss R.E."/>
            <person name="Uehling J."/>
            <person name="Grigoriev I.V."/>
            <person name="Vagvolgyi C."/>
            <person name="Papp T."/>
            <person name="Martin F.M."/>
            <person name="Miettinen O."/>
            <person name="Hibbett D.S."/>
            <person name="Nagy L.G."/>
        </authorList>
    </citation>
    <scope>NUCLEOTIDE SEQUENCE [LARGE SCALE GENOMIC DNA]</scope>
    <source>
        <strain evidence="7 8">CBS 121175</strain>
    </source>
</reference>
<dbReference type="Gene3D" id="2.130.10.80">
    <property type="entry name" value="Galactose oxidase/kelch, beta-propeller"/>
    <property type="match status" value="1"/>
</dbReference>
<feature type="compositionally biased region" description="Gly residues" evidence="2">
    <location>
        <begin position="608"/>
        <end position="627"/>
    </location>
</feature>
<keyword evidence="1 4" id="KW-0732">Signal</keyword>
<dbReference type="Gene3D" id="2.60.40.10">
    <property type="entry name" value="Immunoglobulins"/>
    <property type="match status" value="1"/>
</dbReference>
<dbReference type="SUPFAM" id="SSF50965">
    <property type="entry name" value="Galactose oxidase, central domain"/>
    <property type="match status" value="1"/>
</dbReference>
<dbReference type="PANTHER" id="PTHR32208:SF21">
    <property type="entry name" value="LOW QUALITY PROTEIN: ALDEHYDE OXIDASE GLOX-LIKE"/>
    <property type="match status" value="1"/>
</dbReference>
<dbReference type="InterPro" id="IPR015202">
    <property type="entry name" value="GO-like_E_set"/>
</dbReference>
<protein>
    <submittedName>
        <fullName evidence="7">Copper radical oxidase</fullName>
    </submittedName>
</protein>
<dbReference type="InterPro" id="IPR011043">
    <property type="entry name" value="Gal_Oxase/kelch_b-propeller"/>
</dbReference>
<evidence type="ECO:0000256" key="2">
    <source>
        <dbReference type="SAM" id="MobiDB-lite"/>
    </source>
</evidence>
<dbReference type="InterPro" id="IPR014756">
    <property type="entry name" value="Ig_E-set"/>
</dbReference>
<dbReference type="InterPro" id="IPR009880">
    <property type="entry name" value="Glyoxal_oxidase_N"/>
</dbReference>
<keyword evidence="3" id="KW-0812">Transmembrane</keyword>
<feature type="domain" description="Galactose oxidase-like Early set" evidence="6">
    <location>
        <begin position="473"/>
        <end position="582"/>
    </location>
</feature>
<dbReference type="SUPFAM" id="SSF81296">
    <property type="entry name" value="E set domains"/>
    <property type="match status" value="1"/>
</dbReference>
<evidence type="ECO:0000313" key="8">
    <source>
        <dbReference type="Proteomes" id="UP000307440"/>
    </source>
</evidence>
<dbReference type="Pfam" id="PF09118">
    <property type="entry name" value="GO-like_E_set"/>
    <property type="match status" value="1"/>
</dbReference>
<dbReference type="Pfam" id="PF07250">
    <property type="entry name" value="Glyoxal_oxid_N"/>
    <property type="match status" value="1"/>
</dbReference>
<feature type="transmembrane region" description="Helical" evidence="3">
    <location>
        <begin position="635"/>
        <end position="653"/>
    </location>
</feature>
<feature type="domain" description="Glyoxal oxidase N-terminal" evidence="5">
    <location>
        <begin position="147"/>
        <end position="467"/>
    </location>
</feature>
<evidence type="ECO:0000256" key="4">
    <source>
        <dbReference type="SAM" id="SignalP"/>
    </source>
</evidence>
<dbReference type="OrthoDB" id="2019572at2759"/>
<feature type="chain" id="PRO_5022807205" evidence="4">
    <location>
        <begin position="27"/>
        <end position="654"/>
    </location>
</feature>
<dbReference type="InterPro" id="IPR037293">
    <property type="entry name" value="Gal_Oxidase_central_sf"/>
</dbReference>
<evidence type="ECO:0000256" key="3">
    <source>
        <dbReference type="SAM" id="Phobius"/>
    </source>
</evidence>